<feature type="domain" description="Polysaccharide lyase 8 N-terminal alpha-helical" evidence="7">
    <location>
        <begin position="110"/>
        <end position="332"/>
    </location>
</feature>
<evidence type="ECO:0000256" key="3">
    <source>
        <dbReference type="ARBA" id="ARBA00023239"/>
    </source>
</evidence>
<dbReference type="Gene3D" id="2.70.98.10">
    <property type="match status" value="1"/>
</dbReference>
<comment type="similarity">
    <text evidence="1">Belongs to the polysaccharide lyase 8 family.</text>
</comment>
<keyword evidence="9" id="KW-1185">Reference proteome</keyword>
<name>A0A7Y5AQJ0_9GAMM</name>
<keyword evidence="2 5" id="KW-0732">Signal</keyword>
<organism evidence="8 9">
    <name type="scientific">Rheinheimera lutimaris</name>
    <dbReference type="NCBI Taxonomy" id="2740584"/>
    <lineage>
        <taxon>Bacteria</taxon>
        <taxon>Pseudomonadati</taxon>
        <taxon>Pseudomonadota</taxon>
        <taxon>Gammaproteobacteria</taxon>
        <taxon>Chromatiales</taxon>
        <taxon>Chromatiaceae</taxon>
        <taxon>Rheinheimera</taxon>
    </lineage>
</organism>
<dbReference type="InterPro" id="IPR014718">
    <property type="entry name" value="GH-type_carb-bd"/>
</dbReference>
<dbReference type="InterPro" id="IPR011071">
    <property type="entry name" value="Lyase_8-like_C"/>
</dbReference>
<dbReference type="InterPro" id="IPR008929">
    <property type="entry name" value="Chondroitin_lyas"/>
</dbReference>
<feature type="domain" description="Polysaccharide lyase family 8 central" evidence="6">
    <location>
        <begin position="349"/>
        <end position="594"/>
    </location>
</feature>
<evidence type="ECO:0000256" key="4">
    <source>
        <dbReference type="PIRSR" id="PIRSR638970-1"/>
    </source>
</evidence>
<gene>
    <name evidence="8" type="ORF">HRH59_06185</name>
</gene>
<evidence type="ECO:0000259" key="7">
    <source>
        <dbReference type="Pfam" id="PF08124"/>
    </source>
</evidence>
<dbReference type="Pfam" id="PF02278">
    <property type="entry name" value="Lyase_8"/>
    <property type="match status" value="1"/>
</dbReference>
<evidence type="ECO:0000256" key="1">
    <source>
        <dbReference type="ARBA" id="ARBA00006699"/>
    </source>
</evidence>
<keyword evidence="3" id="KW-0456">Lyase</keyword>
<evidence type="ECO:0000259" key="6">
    <source>
        <dbReference type="Pfam" id="PF02278"/>
    </source>
</evidence>
<dbReference type="InterPro" id="IPR011013">
    <property type="entry name" value="Gal_mutarotase_sf_dom"/>
</dbReference>
<dbReference type="PANTHER" id="PTHR38481">
    <property type="entry name" value="HYALURONATE LYASE"/>
    <property type="match status" value="1"/>
</dbReference>
<dbReference type="InterPro" id="IPR038970">
    <property type="entry name" value="Lyase_8"/>
</dbReference>
<dbReference type="GO" id="GO:0005576">
    <property type="term" value="C:extracellular region"/>
    <property type="evidence" value="ECO:0007669"/>
    <property type="project" value="InterPro"/>
</dbReference>
<comment type="caution">
    <text evidence="8">The sequence shown here is derived from an EMBL/GenBank/DDBJ whole genome shotgun (WGS) entry which is preliminary data.</text>
</comment>
<dbReference type="PANTHER" id="PTHR38481:SF1">
    <property type="entry name" value="HYALURONATE LYASE"/>
    <property type="match status" value="1"/>
</dbReference>
<dbReference type="Gene3D" id="2.60.220.10">
    <property type="entry name" value="Polysaccharide lyase family 8-like, C-terminal"/>
    <property type="match status" value="1"/>
</dbReference>
<proteinExistence type="inferred from homology"/>
<dbReference type="GO" id="GO:0016837">
    <property type="term" value="F:carbon-oxygen lyase activity, acting on polysaccharides"/>
    <property type="evidence" value="ECO:0007669"/>
    <property type="project" value="UniProtKB-ARBA"/>
</dbReference>
<protein>
    <recommendedName>
        <fullName evidence="10">Hyaluronate lyase</fullName>
    </recommendedName>
</protein>
<evidence type="ECO:0000256" key="2">
    <source>
        <dbReference type="ARBA" id="ARBA00022729"/>
    </source>
</evidence>
<feature type="signal peptide" evidence="5">
    <location>
        <begin position="1"/>
        <end position="21"/>
    </location>
</feature>
<dbReference type="Gene3D" id="1.50.10.100">
    <property type="entry name" value="Chondroitin AC/alginate lyase"/>
    <property type="match status" value="1"/>
</dbReference>
<accession>A0A7Y5AQJ0</accession>
<reference evidence="8 9" key="1">
    <citation type="submission" date="2020-06" db="EMBL/GenBank/DDBJ databases">
        <title>Rheinheimera sp. nov., a marine bacterium isolated from coastal.</title>
        <authorList>
            <person name="Yu Q."/>
            <person name="Qi Y."/>
            <person name="Pu J."/>
        </authorList>
    </citation>
    <scope>NUCLEOTIDE SEQUENCE [LARGE SCALE GENOMIC DNA]</scope>
    <source>
        <strain evidence="8 9">YQF-2</strain>
    </source>
</reference>
<sequence>MLKKFYLITAILFMFCLPSMAGETDLQIAKNNWLNWHSVSKSPDEVNFGLLAWSDTQESIFSDMPLLVDDVAVDESVITHSLVRINKSLSSNMSQSQKQVVEDALGKVLQEYRVGRLKSGNWWHWEIGIPSQINQILLRAGPWLDEALSAELLKASHYYLPKPGFQNFGASSNTKAFLNTGANRVDTVLIVLQRALLEQDEEAVTLAMNKLWSVIDYVDSGDGFYVDGSYIQHSDIAYIGSYGLVLFEGLNEVLALVKGTKWQPEIGIFHRVMDLYESALLPFSFEGRLLDIVAGRAVSRGWEQTDRRGSKVLRLLYDFHKVAPNELKERIEVSTNSFKLKSNQFKALMFPSMDRFVYRAPTYISAIAMHSSRTGNFECLNGANLKGWYTGDGMMYLQIDNNDYVDVWPLLDATSPPGTTTDRQVLEPCAGQSNHYNSPLKSQTWVGGAVLGRYAAIGMDFQSLNGKTFAKKSWFYLPDRIVALGSGIQGAKNTNIFQRFADKAEQLSWESIKGDEVLWLNNAHSNTSLGVLLPYTQQAKFALEHVKGDWQDINKHSKRHMNNTQISAWRARFDLSHAENDSTDYAYVLLPNISKKEMNEFSENLDIEVLKKDRLFHAIWYKKDNVFLANSYSIELNEIIPGKLSVKGSSSILVHFNEKVIDVSAADPEWGEKPIELFFSGKVKLVKSNERVQINNNQVLINTTGLKGLSVQFGLEIM</sequence>
<dbReference type="SUPFAM" id="SSF74650">
    <property type="entry name" value="Galactose mutarotase-like"/>
    <property type="match status" value="1"/>
</dbReference>
<evidence type="ECO:0008006" key="10">
    <source>
        <dbReference type="Google" id="ProtNLM"/>
    </source>
</evidence>
<dbReference type="SUPFAM" id="SSF48230">
    <property type="entry name" value="Chondroitin AC/alginate lyase"/>
    <property type="match status" value="1"/>
</dbReference>
<evidence type="ECO:0000313" key="9">
    <source>
        <dbReference type="Proteomes" id="UP000523161"/>
    </source>
</evidence>
<feature type="active site" evidence="4">
    <location>
        <position position="242"/>
    </location>
</feature>
<evidence type="ECO:0000256" key="5">
    <source>
        <dbReference type="SAM" id="SignalP"/>
    </source>
</evidence>
<evidence type="ECO:0000313" key="8">
    <source>
        <dbReference type="EMBL" id="NRQ42155.1"/>
    </source>
</evidence>
<dbReference type="EMBL" id="JABSOD010000005">
    <property type="protein sequence ID" value="NRQ42155.1"/>
    <property type="molecule type" value="Genomic_DNA"/>
</dbReference>
<feature type="active site" evidence="4">
    <location>
        <position position="296"/>
    </location>
</feature>
<dbReference type="RefSeq" id="WP_173500403.1">
    <property type="nucleotide sequence ID" value="NZ_JABSOD010000005.1"/>
</dbReference>
<dbReference type="Proteomes" id="UP000523161">
    <property type="component" value="Unassembled WGS sequence"/>
</dbReference>
<dbReference type="Pfam" id="PF08124">
    <property type="entry name" value="Lyase_8_N"/>
    <property type="match status" value="1"/>
</dbReference>
<dbReference type="InterPro" id="IPR012970">
    <property type="entry name" value="Lyase_8_alpha_N"/>
</dbReference>
<dbReference type="GO" id="GO:0005975">
    <property type="term" value="P:carbohydrate metabolic process"/>
    <property type="evidence" value="ECO:0007669"/>
    <property type="project" value="InterPro"/>
</dbReference>
<feature type="active site" evidence="4">
    <location>
        <position position="233"/>
    </location>
</feature>
<dbReference type="GO" id="GO:0030246">
    <property type="term" value="F:carbohydrate binding"/>
    <property type="evidence" value="ECO:0007669"/>
    <property type="project" value="InterPro"/>
</dbReference>
<dbReference type="InterPro" id="IPR003159">
    <property type="entry name" value="Lyase_8_central_dom"/>
</dbReference>
<dbReference type="AlphaFoldDB" id="A0A7Y5AQJ0"/>
<feature type="chain" id="PRO_5031542695" description="Hyaluronate lyase" evidence="5">
    <location>
        <begin position="22"/>
        <end position="718"/>
    </location>
</feature>
<dbReference type="SUPFAM" id="SSF49863">
    <property type="entry name" value="Hyaluronate lyase-like, C-terminal domain"/>
    <property type="match status" value="1"/>
</dbReference>